<organism evidence="1">
    <name type="scientific">Phallusia mammillata</name>
    <dbReference type="NCBI Taxonomy" id="59560"/>
    <lineage>
        <taxon>Eukaryota</taxon>
        <taxon>Metazoa</taxon>
        <taxon>Chordata</taxon>
        <taxon>Tunicata</taxon>
        <taxon>Ascidiacea</taxon>
        <taxon>Phlebobranchia</taxon>
        <taxon>Ascidiidae</taxon>
        <taxon>Phallusia</taxon>
    </lineage>
</organism>
<reference evidence="1" key="1">
    <citation type="submission" date="2020-04" db="EMBL/GenBank/DDBJ databases">
        <authorList>
            <person name="Neveu A P."/>
        </authorList>
    </citation>
    <scope>NUCLEOTIDE SEQUENCE</scope>
    <source>
        <tissue evidence="1">Whole embryo</tissue>
    </source>
</reference>
<protein>
    <submittedName>
        <fullName evidence="1">Diphthine methyltransferase-like</fullName>
    </submittedName>
</protein>
<dbReference type="AntiFam" id="ANF00142">
    <property type="entry name" value="Shadow ORF (opposite yadG)"/>
</dbReference>
<dbReference type="GO" id="GO:0032259">
    <property type="term" value="P:methylation"/>
    <property type="evidence" value="ECO:0007669"/>
    <property type="project" value="UniProtKB-KW"/>
</dbReference>
<dbReference type="AlphaFoldDB" id="A0A6F9DAQ7"/>
<accession>A0A6F9DAQ7</accession>
<proteinExistence type="evidence at transcript level"/>
<gene>
    <name evidence="1" type="primary">Dph7</name>
</gene>
<dbReference type="GO" id="GO:0008168">
    <property type="term" value="F:methyltransferase activity"/>
    <property type="evidence" value="ECO:0007669"/>
    <property type="project" value="UniProtKB-KW"/>
</dbReference>
<keyword evidence="1" id="KW-0808">Transferase</keyword>
<dbReference type="EMBL" id="LR784635">
    <property type="protein sequence ID" value="CAB3239813.1"/>
    <property type="molecule type" value="mRNA"/>
</dbReference>
<name>A0A6F9DAQ7_9ASCI</name>
<sequence length="173" mass="19131">MGDHDGRATFRGLFQRSLHYRLALSVKCRGGFVQQKDLGVSDNGTSNCDPLFLSTTHLTTALANQGVKFLRKFLDERERVGFLGRILHLLVSHSFAPPADVLANRCSEEHRLLSHNSNCLSQLADIERSDFLSTNCQSPASNVVKTLNELNNGTFSAATLSNQRRGLAMIDLE</sequence>
<evidence type="ECO:0000313" key="1">
    <source>
        <dbReference type="EMBL" id="CAB3239813.1"/>
    </source>
</evidence>
<keyword evidence="1" id="KW-0489">Methyltransferase</keyword>
<dbReference type="AntiFam" id="ANF00095">
    <property type="entry name" value="Shadow ORF (opposite ABC transporters)"/>
</dbReference>